<evidence type="ECO:0000313" key="1">
    <source>
        <dbReference type="EMBL" id="TDG36237.1"/>
    </source>
</evidence>
<keyword evidence="1" id="KW-0413">Isomerase</keyword>
<dbReference type="RefSeq" id="WP_133262482.1">
    <property type="nucleotide sequence ID" value="NZ_SJCY01000005.1"/>
</dbReference>
<dbReference type="Gene3D" id="3.30.70.100">
    <property type="match status" value="1"/>
</dbReference>
<organism evidence="1 2">
    <name type="scientific">Pedobacter changchengzhani</name>
    <dbReference type="NCBI Taxonomy" id="2529274"/>
    <lineage>
        <taxon>Bacteria</taxon>
        <taxon>Pseudomonadati</taxon>
        <taxon>Bacteroidota</taxon>
        <taxon>Sphingobacteriia</taxon>
        <taxon>Sphingobacteriales</taxon>
        <taxon>Sphingobacteriaceae</taxon>
        <taxon>Pedobacter</taxon>
    </lineage>
</organism>
<reference evidence="1 2" key="1">
    <citation type="submission" date="2019-02" db="EMBL/GenBank/DDBJ databases">
        <title>Pedobacter sp. nov., a novel speices isolated from soil of pinguins habitat in Antarcitica.</title>
        <authorList>
            <person name="He R.-H."/>
        </authorList>
    </citation>
    <scope>NUCLEOTIDE SEQUENCE [LARGE SCALE GENOMIC DNA]</scope>
    <source>
        <strain evidence="1 2">E01020</strain>
    </source>
</reference>
<dbReference type="PANTHER" id="PTHR43239:SF1">
    <property type="entry name" value="UPF0734 PROTEIN DDB_G0273871_DDB_G0273177"/>
    <property type="match status" value="1"/>
</dbReference>
<evidence type="ECO:0000313" key="2">
    <source>
        <dbReference type="Proteomes" id="UP000295668"/>
    </source>
</evidence>
<dbReference type="PANTHER" id="PTHR43239">
    <property type="entry name" value="UPF0734 PROTEIN DDB_G0273871/DDB_G0273177"/>
    <property type="match status" value="1"/>
</dbReference>
<protein>
    <submittedName>
        <fullName evidence="1">L-rhamnose mutarotase</fullName>
        <ecNumber evidence="1">5.1.3.32</ecNumber>
    </submittedName>
</protein>
<dbReference type="EC" id="5.1.3.32" evidence="1"/>
<dbReference type="InterPro" id="IPR008000">
    <property type="entry name" value="Rham/fucose_mutarotase"/>
</dbReference>
<dbReference type="OrthoDB" id="1430580at2"/>
<sequence>MKNLSGSVLILALCVTGCSNPTKTEKSEEKLNLEDHDAKVEFRRFTYSLNSNNKQIEVLLRKINWIDVNKEAKQFGLNGANCYKKDDDYFFIIDAEHTLNSETALKAFEQIKEVSKLTKNLKAINQPFLTSEAALERIYELDQKAIYTPSDGQLKTAIGAHKRFVWTLLLNEDSTLLKEYKEVHSMGKAWPQITKNMKFIGVKDMEIYLDGYRAMLIMDARPGFDMAVSGPKWQELPQEKEWQDHVSKFQRIAPGSSIQEKWQDMEKL</sequence>
<dbReference type="SUPFAM" id="SSF54909">
    <property type="entry name" value="Dimeric alpha+beta barrel"/>
    <property type="match status" value="1"/>
</dbReference>
<dbReference type="AlphaFoldDB" id="A0A4R5MKI8"/>
<comment type="caution">
    <text evidence="1">The sequence shown here is derived from an EMBL/GenBank/DDBJ whole genome shotgun (WGS) entry which is preliminary data.</text>
</comment>
<dbReference type="InterPro" id="IPR011008">
    <property type="entry name" value="Dimeric_a/b-barrel"/>
</dbReference>
<accession>A0A4R5MKI8</accession>
<keyword evidence="2" id="KW-1185">Reference proteome</keyword>
<proteinExistence type="predicted"/>
<dbReference type="Pfam" id="PF05336">
    <property type="entry name" value="rhaM"/>
    <property type="match status" value="1"/>
</dbReference>
<dbReference type="GO" id="GO:0062192">
    <property type="term" value="F:L-rhamnose mutarotase activity"/>
    <property type="evidence" value="ECO:0007669"/>
    <property type="project" value="UniProtKB-EC"/>
</dbReference>
<gene>
    <name evidence="1" type="ORF">EZJ43_09545</name>
</gene>
<dbReference type="Proteomes" id="UP000295668">
    <property type="component" value="Unassembled WGS sequence"/>
</dbReference>
<dbReference type="EMBL" id="SJCY01000005">
    <property type="protein sequence ID" value="TDG36237.1"/>
    <property type="molecule type" value="Genomic_DNA"/>
</dbReference>
<name>A0A4R5MKI8_9SPHI</name>
<dbReference type="InterPro" id="IPR052996">
    <property type="entry name" value="Carb_Metab_Mutarotase"/>
</dbReference>